<comment type="caution">
    <text evidence="1">The sequence shown here is derived from an EMBL/GenBank/DDBJ whole genome shotgun (WGS) entry which is preliminary data.</text>
</comment>
<proteinExistence type="predicted"/>
<gene>
    <name evidence="1" type="ORF">F2Q70_00014184</name>
</gene>
<accession>A0A8S9HSH0</accession>
<dbReference type="EMBL" id="QGKY02001250">
    <property type="protein sequence ID" value="KAF2560240.1"/>
    <property type="molecule type" value="Genomic_DNA"/>
</dbReference>
<name>A0A8S9HSH0_BRACR</name>
<evidence type="ECO:0000313" key="1">
    <source>
        <dbReference type="EMBL" id="KAF2560240.1"/>
    </source>
</evidence>
<organism evidence="1">
    <name type="scientific">Brassica cretica</name>
    <name type="common">Mustard</name>
    <dbReference type="NCBI Taxonomy" id="69181"/>
    <lineage>
        <taxon>Eukaryota</taxon>
        <taxon>Viridiplantae</taxon>
        <taxon>Streptophyta</taxon>
        <taxon>Embryophyta</taxon>
        <taxon>Tracheophyta</taxon>
        <taxon>Spermatophyta</taxon>
        <taxon>Magnoliopsida</taxon>
        <taxon>eudicotyledons</taxon>
        <taxon>Gunneridae</taxon>
        <taxon>Pentapetalae</taxon>
        <taxon>rosids</taxon>
        <taxon>malvids</taxon>
        <taxon>Brassicales</taxon>
        <taxon>Brassicaceae</taxon>
        <taxon>Brassiceae</taxon>
        <taxon>Brassica</taxon>
    </lineage>
</organism>
<sequence>MRETLCYHVSLSSHMEFAREGRSLQFNTGSILSRGGSPRRLTELSVSRWLSANRSGKAYVPCSSIIPVVDEGINMRLICSMEAEMAGSSVLKQGSFDRGIRSITG</sequence>
<protein>
    <submittedName>
        <fullName evidence="1">Uncharacterized protein</fullName>
    </submittedName>
</protein>
<reference evidence="1" key="1">
    <citation type="submission" date="2019-12" db="EMBL/GenBank/DDBJ databases">
        <title>Genome sequencing and annotation of Brassica cretica.</title>
        <authorList>
            <person name="Studholme D.J."/>
            <person name="Sarris P.F."/>
        </authorList>
    </citation>
    <scope>NUCLEOTIDE SEQUENCE</scope>
    <source>
        <strain evidence="1">PFS-102/07</strain>
        <tissue evidence="1">Leaf</tissue>
    </source>
</reference>
<dbReference type="AlphaFoldDB" id="A0A8S9HSH0"/>